<organism evidence="1 2">
    <name type="scientific">Elysia crispata</name>
    <name type="common">lettuce slug</name>
    <dbReference type="NCBI Taxonomy" id="231223"/>
    <lineage>
        <taxon>Eukaryota</taxon>
        <taxon>Metazoa</taxon>
        <taxon>Spiralia</taxon>
        <taxon>Lophotrochozoa</taxon>
        <taxon>Mollusca</taxon>
        <taxon>Gastropoda</taxon>
        <taxon>Heterobranchia</taxon>
        <taxon>Euthyneura</taxon>
        <taxon>Panpulmonata</taxon>
        <taxon>Sacoglossa</taxon>
        <taxon>Placobranchoidea</taxon>
        <taxon>Plakobranchidae</taxon>
        <taxon>Elysia</taxon>
    </lineage>
</organism>
<sequence length="131" mass="14988">MKSPTVNSRAQLMAAVRVFQTPIHSVYLSVGLKSSQTFFNRTLHPNQTSQSTNPCAVYWYATEAHEQRLPREYWTANHVVPLVNRPISASTVAVPVRFHSTLVNHLKDYLEISKSKESFRGHYKRGHRPQA</sequence>
<dbReference type="AlphaFoldDB" id="A0AAE1E7X1"/>
<gene>
    <name evidence="1" type="ORF">RRG08_054538</name>
</gene>
<evidence type="ECO:0000313" key="1">
    <source>
        <dbReference type="EMBL" id="KAK3797506.1"/>
    </source>
</evidence>
<proteinExistence type="predicted"/>
<reference evidence="1" key="1">
    <citation type="journal article" date="2023" name="G3 (Bethesda)">
        <title>A reference genome for the long-term kleptoplast-retaining sea slug Elysia crispata morphotype clarki.</title>
        <authorList>
            <person name="Eastman K.E."/>
            <person name="Pendleton A.L."/>
            <person name="Shaikh M.A."/>
            <person name="Suttiyut T."/>
            <person name="Ogas R."/>
            <person name="Tomko P."/>
            <person name="Gavelis G."/>
            <person name="Widhalm J.R."/>
            <person name="Wisecaver J.H."/>
        </authorList>
    </citation>
    <scope>NUCLEOTIDE SEQUENCE</scope>
    <source>
        <strain evidence="1">ECLA1</strain>
    </source>
</reference>
<accession>A0AAE1E7X1</accession>
<dbReference type="EMBL" id="JAWDGP010000750">
    <property type="protein sequence ID" value="KAK3797506.1"/>
    <property type="molecule type" value="Genomic_DNA"/>
</dbReference>
<name>A0AAE1E7X1_9GAST</name>
<protein>
    <submittedName>
        <fullName evidence="1">Uncharacterized protein</fullName>
    </submittedName>
</protein>
<comment type="caution">
    <text evidence="1">The sequence shown here is derived from an EMBL/GenBank/DDBJ whole genome shotgun (WGS) entry which is preliminary data.</text>
</comment>
<keyword evidence="2" id="KW-1185">Reference proteome</keyword>
<dbReference type="Proteomes" id="UP001283361">
    <property type="component" value="Unassembled WGS sequence"/>
</dbReference>
<evidence type="ECO:0000313" key="2">
    <source>
        <dbReference type="Proteomes" id="UP001283361"/>
    </source>
</evidence>